<reference evidence="4 5" key="1">
    <citation type="submission" date="2014-07" db="EMBL/GenBank/DDBJ databases">
        <title>Genome Sequence of Rhodococcus opacus Strain R7, a Biodegrader of Mono- and Polycyclic Aromatic Hydrocarbons.</title>
        <authorList>
            <person name="Di Gennaro P."/>
            <person name="Zampolli J."/>
            <person name="Presti I."/>
            <person name="Cappelletti M."/>
            <person name="D'Ursi P."/>
            <person name="Orro A."/>
            <person name="Mezzelani A."/>
            <person name="Milanesi L."/>
        </authorList>
    </citation>
    <scope>NUCLEOTIDE SEQUENCE [LARGE SCALE GENOMIC DNA]</scope>
    <source>
        <strain evidence="4 5">R7</strain>
        <plasmid evidence="4">pPDG1</plasmid>
    </source>
</reference>
<evidence type="ECO:0000313" key="5">
    <source>
        <dbReference type="Proteomes" id="UP000028488"/>
    </source>
</evidence>
<organism evidence="4 5">
    <name type="scientific">Rhodococcus opacus</name>
    <name type="common">Nocardia opaca</name>
    <dbReference type="NCBI Taxonomy" id="37919"/>
    <lineage>
        <taxon>Bacteria</taxon>
        <taxon>Bacillati</taxon>
        <taxon>Actinomycetota</taxon>
        <taxon>Actinomycetes</taxon>
        <taxon>Mycobacteriales</taxon>
        <taxon>Nocardiaceae</taxon>
        <taxon>Rhodococcus</taxon>
    </lineage>
</organism>
<name>A0A076EYT2_RHOOP</name>
<dbReference type="GO" id="GO:0006152">
    <property type="term" value="P:purine nucleoside catabolic process"/>
    <property type="evidence" value="ECO:0007669"/>
    <property type="project" value="TreeGrafter"/>
</dbReference>
<dbReference type="InterPro" id="IPR023186">
    <property type="entry name" value="IUNH"/>
</dbReference>
<dbReference type="EMBL" id="CP008948">
    <property type="protein sequence ID" value="AII10583.1"/>
    <property type="molecule type" value="Genomic_DNA"/>
</dbReference>
<keyword evidence="4" id="KW-0614">Plasmid</keyword>
<feature type="domain" description="Inosine/uridine-preferring nucleoside hydrolase" evidence="3">
    <location>
        <begin position="7"/>
        <end position="303"/>
    </location>
</feature>
<dbReference type="GO" id="GO:0005829">
    <property type="term" value="C:cytosol"/>
    <property type="evidence" value="ECO:0007669"/>
    <property type="project" value="TreeGrafter"/>
</dbReference>
<keyword evidence="2" id="KW-0326">Glycosidase</keyword>
<sequence>MAAPARLIIDTDPGIDDALALALAVASPEVDLLAVTTVAGNAPVEDATDNALRLLRALGRDDVPVAAGANRALVRIGMHNQPSPHGENGLGGVELPAPTRSLSEEHAVGLLASVLREAAPRSVTIAAIGPLTNIALLVAMHPELIDRIDKLVIMGGSTGRGNITPVAEFNIWSDPEAAQRVFACSHLETWLLGLDVTRRSTLDETALAMLEARSHTGSLLATMIRGYGDIQADGWPMHDALVIAAIVDPAIVRLQTATVEVETGVGVGRGQTVCTLSGSFTTSGGSATPGTRLAVDLDVDRFRALVLTRVAGLAVAPA</sequence>
<proteinExistence type="predicted"/>
<gene>
    <name evidence="4" type="ORF">EP51_40795</name>
</gene>
<evidence type="ECO:0000259" key="3">
    <source>
        <dbReference type="Pfam" id="PF01156"/>
    </source>
</evidence>
<dbReference type="SUPFAM" id="SSF53590">
    <property type="entry name" value="Nucleoside hydrolase"/>
    <property type="match status" value="1"/>
</dbReference>
<accession>A0A076EYT2</accession>
<protein>
    <submittedName>
        <fullName evidence="4">Nucleoside hydrolase</fullName>
    </submittedName>
</protein>
<evidence type="ECO:0000256" key="2">
    <source>
        <dbReference type="ARBA" id="ARBA00023295"/>
    </source>
</evidence>
<dbReference type="InterPro" id="IPR036452">
    <property type="entry name" value="Ribo_hydro-like"/>
</dbReference>
<evidence type="ECO:0000256" key="1">
    <source>
        <dbReference type="ARBA" id="ARBA00022801"/>
    </source>
</evidence>
<dbReference type="Proteomes" id="UP000028488">
    <property type="component" value="Plasmid pPDG1"/>
</dbReference>
<dbReference type="Pfam" id="PF01156">
    <property type="entry name" value="IU_nuc_hydro"/>
    <property type="match status" value="1"/>
</dbReference>
<dbReference type="InterPro" id="IPR001910">
    <property type="entry name" value="Inosine/uridine_hydrolase_dom"/>
</dbReference>
<dbReference type="GO" id="GO:0008477">
    <property type="term" value="F:purine nucleosidase activity"/>
    <property type="evidence" value="ECO:0007669"/>
    <property type="project" value="TreeGrafter"/>
</dbReference>
<dbReference type="RefSeq" id="WP_128642683.1">
    <property type="nucleotide sequence ID" value="NZ_CP008948.1"/>
</dbReference>
<dbReference type="PANTHER" id="PTHR12304">
    <property type="entry name" value="INOSINE-URIDINE PREFERRING NUCLEOSIDE HYDROLASE"/>
    <property type="match status" value="1"/>
</dbReference>
<dbReference type="PANTHER" id="PTHR12304:SF4">
    <property type="entry name" value="URIDINE NUCLEOSIDASE"/>
    <property type="match status" value="1"/>
</dbReference>
<keyword evidence="1 4" id="KW-0378">Hydrolase</keyword>
<dbReference type="AlphaFoldDB" id="A0A076EYT2"/>
<evidence type="ECO:0000313" key="4">
    <source>
        <dbReference type="EMBL" id="AII10583.1"/>
    </source>
</evidence>
<dbReference type="Gene3D" id="3.90.245.10">
    <property type="entry name" value="Ribonucleoside hydrolase-like"/>
    <property type="match status" value="1"/>
</dbReference>
<geneLocation type="plasmid" evidence="4 5">
    <name>pPDG1</name>
</geneLocation>